<evidence type="ECO:0000256" key="8">
    <source>
        <dbReference type="SAM" id="Phobius"/>
    </source>
</evidence>
<keyword evidence="6 8" id="KW-0472">Membrane</keyword>
<dbReference type="GO" id="GO:0005351">
    <property type="term" value="F:carbohydrate:proton symporter activity"/>
    <property type="evidence" value="ECO:0007669"/>
    <property type="project" value="TreeGrafter"/>
</dbReference>
<proteinExistence type="inferred from homology"/>
<feature type="transmembrane region" description="Helical" evidence="8">
    <location>
        <begin position="183"/>
        <end position="206"/>
    </location>
</feature>
<evidence type="ECO:0000256" key="6">
    <source>
        <dbReference type="ARBA" id="ARBA00023136"/>
    </source>
</evidence>
<feature type="domain" description="Major facilitator superfamily (MFS) profile" evidence="9">
    <location>
        <begin position="17"/>
        <end position="459"/>
    </location>
</feature>
<dbReference type="InterPro" id="IPR036259">
    <property type="entry name" value="MFS_trans_sf"/>
</dbReference>
<dbReference type="Proteomes" id="UP000214365">
    <property type="component" value="Unassembled WGS sequence"/>
</dbReference>
<dbReference type="PANTHER" id="PTHR48022:SF45">
    <property type="entry name" value="MAJOR FACILITATOR SUPERFAMILY (MFS) PROFILE DOMAIN-CONTAINING PROTEIN-RELATED"/>
    <property type="match status" value="1"/>
</dbReference>
<feature type="transmembrane region" description="Helical" evidence="8">
    <location>
        <begin position="339"/>
        <end position="360"/>
    </location>
</feature>
<feature type="transmembrane region" description="Helical" evidence="8">
    <location>
        <begin position="273"/>
        <end position="299"/>
    </location>
</feature>
<protein>
    <recommendedName>
        <fullName evidence="9">Major facilitator superfamily (MFS) profile domain-containing protein</fullName>
    </recommendedName>
</protein>
<keyword evidence="5 8" id="KW-1133">Transmembrane helix</keyword>
<dbReference type="NCBIfam" id="TIGR00879">
    <property type="entry name" value="SP"/>
    <property type="match status" value="1"/>
</dbReference>
<dbReference type="PANTHER" id="PTHR48022">
    <property type="entry name" value="PLASTIDIC GLUCOSE TRANSPORTER 4"/>
    <property type="match status" value="1"/>
</dbReference>
<evidence type="ECO:0000256" key="3">
    <source>
        <dbReference type="ARBA" id="ARBA00022448"/>
    </source>
</evidence>
<accession>A0A225ALG3</accession>
<dbReference type="InterPro" id="IPR003663">
    <property type="entry name" value="Sugar/inositol_transpt"/>
</dbReference>
<feature type="transmembrane region" description="Helical" evidence="8">
    <location>
        <begin position="12"/>
        <end position="45"/>
    </location>
</feature>
<dbReference type="InterPro" id="IPR050360">
    <property type="entry name" value="MFS_Sugar_Transporters"/>
</dbReference>
<feature type="transmembrane region" description="Helical" evidence="8">
    <location>
        <begin position="404"/>
        <end position="422"/>
    </location>
</feature>
<dbReference type="GeneID" id="31006581"/>
<dbReference type="OrthoDB" id="6612291at2759"/>
<comment type="subcellular location">
    <subcellularLocation>
        <location evidence="1">Membrane</location>
        <topology evidence="1">Multi-pass membrane protein</topology>
    </subcellularLocation>
</comment>
<organism evidence="10 11">
    <name type="scientific">Talaromyces atroroseus</name>
    <dbReference type="NCBI Taxonomy" id="1441469"/>
    <lineage>
        <taxon>Eukaryota</taxon>
        <taxon>Fungi</taxon>
        <taxon>Dikarya</taxon>
        <taxon>Ascomycota</taxon>
        <taxon>Pezizomycotina</taxon>
        <taxon>Eurotiomycetes</taxon>
        <taxon>Eurotiomycetidae</taxon>
        <taxon>Eurotiales</taxon>
        <taxon>Trichocomaceae</taxon>
        <taxon>Talaromyces</taxon>
        <taxon>Talaromyces sect. Trachyspermi</taxon>
    </lineage>
</organism>
<evidence type="ECO:0000256" key="5">
    <source>
        <dbReference type="ARBA" id="ARBA00022989"/>
    </source>
</evidence>
<evidence type="ECO:0000256" key="7">
    <source>
        <dbReference type="RuleBase" id="RU003346"/>
    </source>
</evidence>
<feature type="transmembrane region" description="Helical" evidence="8">
    <location>
        <begin position="95"/>
        <end position="114"/>
    </location>
</feature>
<comment type="similarity">
    <text evidence="2 7">Belongs to the major facilitator superfamily. Sugar transporter (TC 2.A.1.1) family.</text>
</comment>
<feature type="transmembrane region" description="Helical" evidence="8">
    <location>
        <begin position="311"/>
        <end position="332"/>
    </location>
</feature>
<keyword evidence="4 8" id="KW-0812">Transmembrane</keyword>
<evidence type="ECO:0000256" key="1">
    <source>
        <dbReference type="ARBA" id="ARBA00004141"/>
    </source>
</evidence>
<dbReference type="SUPFAM" id="SSF103473">
    <property type="entry name" value="MFS general substrate transporter"/>
    <property type="match status" value="1"/>
</dbReference>
<dbReference type="InterPro" id="IPR005828">
    <property type="entry name" value="MFS_sugar_transport-like"/>
</dbReference>
<dbReference type="AlphaFoldDB" id="A0A225ALG3"/>
<keyword evidence="11" id="KW-1185">Reference proteome</keyword>
<sequence length="507" mass="55725">MAPFLGFRGSRLNLATILLVVFPAYMCFGYNLAVAGGLLTMPSFIEQFPKMDTVNNSSKLNSNVQGTVVALYTVGAIFGALNTIFVGDWLGRRRVIFFSSALVIIGALLMASSYSLAQFIVARLVQGFGTGGVTATVPVWQSEISGSSHRGSHVVTEGLFVSVGIASSLWIDLGFSFIDSSSVAWRVPLVLQSSLSIFAMCFIFFMPESPRWLLGKGREQEAREILGALRDVDANSDTVQEEIGDIHRSLELLHSVGRWEILKMGEKRNLHRLLLGITGQSFGQLCGINTLTFYATVIFEQRLGLGGTESRILSAAMTTIQLVGALAAVLTIDRLGRRPLMLISASGMCISMAVLAGTSSTTNNHAALIVAVVALYGVNMFYPFGFLGLPFLYSTEVAPPHLRAKISGLSNCMTWLFTFVVVEVTPTGFQDINYRYYIIWVVINFVIVVTVYLFFPETNGRSLEEMDEIFIQSNTIFDAPRIARSLPKREHFDHATDSREHNLEEKS</sequence>
<evidence type="ECO:0000256" key="2">
    <source>
        <dbReference type="ARBA" id="ARBA00010992"/>
    </source>
</evidence>
<name>A0A225ALG3_TALAT</name>
<evidence type="ECO:0000313" key="10">
    <source>
        <dbReference type="EMBL" id="OKL58088.1"/>
    </source>
</evidence>
<dbReference type="InterPro" id="IPR005829">
    <property type="entry name" value="Sugar_transporter_CS"/>
</dbReference>
<dbReference type="PROSITE" id="PS50850">
    <property type="entry name" value="MFS"/>
    <property type="match status" value="1"/>
</dbReference>
<feature type="transmembrane region" description="Helical" evidence="8">
    <location>
        <begin position="434"/>
        <end position="455"/>
    </location>
</feature>
<evidence type="ECO:0000313" key="11">
    <source>
        <dbReference type="Proteomes" id="UP000214365"/>
    </source>
</evidence>
<dbReference type="FunFam" id="1.20.1250.20:FF:000090">
    <property type="entry name" value="MFS sugar transporter, putative"/>
    <property type="match status" value="1"/>
</dbReference>
<evidence type="ECO:0000259" key="9">
    <source>
        <dbReference type="PROSITE" id="PS50850"/>
    </source>
</evidence>
<dbReference type="RefSeq" id="XP_020118209.1">
    <property type="nucleotide sequence ID" value="XM_020269146.1"/>
</dbReference>
<dbReference type="EMBL" id="LFMY01000010">
    <property type="protein sequence ID" value="OKL58088.1"/>
    <property type="molecule type" value="Genomic_DNA"/>
</dbReference>
<gene>
    <name evidence="10" type="ORF">UA08_06826</name>
</gene>
<feature type="transmembrane region" description="Helical" evidence="8">
    <location>
        <begin position="366"/>
        <end position="392"/>
    </location>
</feature>
<dbReference type="PROSITE" id="PS00216">
    <property type="entry name" value="SUGAR_TRANSPORT_1"/>
    <property type="match status" value="1"/>
</dbReference>
<dbReference type="Pfam" id="PF00083">
    <property type="entry name" value="Sugar_tr"/>
    <property type="match status" value="1"/>
</dbReference>
<dbReference type="Gene3D" id="1.20.1250.20">
    <property type="entry name" value="MFS general substrate transporter like domains"/>
    <property type="match status" value="1"/>
</dbReference>
<dbReference type="InterPro" id="IPR020846">
    <property type="entry name" value="MFS_dom"/>
</dbReference>
<comment type="caution">
    <text evidence="10">The sequence shown here is derived from an EMBL/GenBank/DDBJ whole genome shotgun (WGS) entry which is preliminary data.</text>
</comment>
<keyword evidence="3 7" id="KW-0813">Transport</keyword>
<dbReference type="GO" id="GO:0016020">
    <property type="term" value="C:membrane"/>
    <property type="evidence" value="ECO:0007669"/>
    <property type="project" value="UniProtKB-SubCell"/>
</dbReference>
<dbReference type="PRINTS" id="PR00171">
    <property type="entry name" value="SUGRTRNSPORT"/>
</dbReference>
<reference evidence="10 11" key="1">
    <citation type="submission" date="2015-06" db="EMBL/GenBank/DDBJ databases">
        <title>Talaromyces atroroseus IBT 11181 draft genome.</title>
        <authorList>
            <person name="Rasmussen K.B."/>
            <person name="Rasmussen S."/>
            <person name="Petersen B."/>
            <person name="Sicheritz-Ponten T."/>
            <person name="Mortensen U.H."/>
            <person name="Thrane U."/>
        </authorList>
    </citation>
    <scope>NUCLEOTIDE SEQUENCE [LARGE SCALE GENOMIC DNA]</scope>
    <source>
        <strain evidence="10 11">IBT 11181</strain>
    </source>
</reference>
<evidence type="ECO:0000256" key="4">
    <source>
        <dbReference type="ARBA" id="ARBA00022692"/>
    </source>
</evidence>
<feature type="transmembrane region" description="Helical" evidence="8">
    <location>
        <begin position="65"/>
        <end position="86"/>
    </location>
</feature>